<dbReference type="EMBL" id="BAABME010003112">
    <property type="protein sequence ID" value="GAA0157463.1"/>
    <property type="molecule type" value="Genomic_DNA"/>
</dbReference>
<comment type="caution">
    <text evidence="3">The sequence shown here is derived from an EMBL/GenBank/DDBJ whole genome shotgun (WGS) entry which is preliminary data.</text>
</comment>
<evidence type="ECO:0000259" key="2">
    <source>
        <dbReference type="Pfam" id="PF13456"/>
    </source>
</evidence>
<name>A0AAV3Q1Q9_LITER</name>
<feature type="compositionally biased region" description="Basic and acidic residues" evidence="1">
    <location>
        <begin position="89"/>
        <end position="105"/>
    </location>
</feature>
<dbReference type="Pfam" id="PF13456">
    <property type="entry name" value="RVT_3"/>
    <property type="match status" value="1"/>
</dbReference>
<dbReference type="GO" id="GO:0003676">
    <property type="term" value="F:nucleic acid binding"/>
    <property type="evidence" value="ECO:0007669"/>
    <property type="project" value="InterPro"/>
</dbReference>
<feature type="region of interest" description="Disordered" evidence="1">
    <location>
        <begin position="89"/>
        <end position="108"/>
    </location>
</feature>
<dbReference type="InterPro" id="IPR012337">
    <property type="entry name" value="RNaseH-like_sf"/>
</dbReference>
<feature type="domain" description="RNase H type-1" evidence="2">
    <location>
        <begin position="139"/>
        <end position="225"/>
    </location>
</feature>
<dbReference type="AlphaFoldDB" id="A0AAV3Q1Q9"/>
<dbReference type="Gene3D" id="3.30.420.10">
    <property type="entry name" value="Ribonuclease H-like superfamily/Ribonuclease H"/>
    <property type="match status" value="1"/>
</dbReference>
<evidence type="ECO:0000313" key="4">
    <source>
        <dbReference type="Proteomes" id="UP001454036"/>
    </source>
</evidence>
<dbReference type="InterPro" id="IPR036397">
    <property type="entry name" value="RNaseH_sf"/>
</dbReference>
<dbReference type="SUPFAM" id="SSF53098">
    <property type="entry name" value="Ribonuclease H-like"/>
    <property type="match status" value="1"/>
</dbReference>
<dbReference type="InterPro" id="IPR044730">
    <property type="entry name" value="RNase_H-like_dom_plant"/>
</dbReference>
<keyword evidence="4" id="KW-1185">Reference proteome</keyword>
<dbReference type="PANTHER" id="PTHR47723:SF24">
    <property type="entry name" value="RNASE H TYPE-1 DOMAIN-CONTAINING PROTEIN"/>
    <property type="match status" value="1"/>
</dbReference>
<evidence type="ECO:0000256" key="1">
    <source>
        <dbReference type="SAM" id="MobiDB-lite"/>
    </source>
</evidence>
<dbReference type="InterPro" id="IPR053151">
    <property type="entry name" value="RNase_H-like"/>
</dbReference>
<organism evidence="3 4">
    <name type="scientific">Lithospermum erythrorhizon</name>
    <name type="common">Purple gromwell</name>
    <name type="synonym">Lithospermum officinale var. erythrorhizon</name>
    <dbReference type="NCBI Taxonomy" id="34254"/>
    <lineage>
        <taxon>Eukaryota</taxon>
        <taxon>Viridiplantae</taxon>
        <taxon>Streptophyta</taxon>
        <taxon>Embryophyta</taxon>
        <taxon>Tracheophyta</taxon>
        <taxon>Spermatophyta</taxon>
        <taxon>Magnoliopsida</taxon>
        <taxon>eudicotyledons</taxon>
        <taxon>Gunneridae</taxon>
        <taxon>Pentapetalae</taxon>
        <taxon>asterids</taxon>
        <taxon>lamiids</taxon>
        <taxon>Boraginales</taxon>
        <taxon>Boraginaceae</taxon>
        <taxon>Boraginoideae</taxon>
        <taxon>Lithospermeae</taxon>
        <taxon>Lithospermum</taxon>
    </lineage>
</organism>
<accession>A0AAV3Q1Q9</accession>
<gene>
    <name evidence="3" type="ORF">LIER_14723</name>
</gene>
<dbReference type="Proteomes" id="UP001454036">
    <property type="component" value="Unassembled WGS sequence"/>
</dbReference>
<dbReference type="PANTHER" id="PTHR47723">
    <property type="entry name" value="OS05G0353850 PROTEIN"/>
    <property type="match status" value="1"/>
</dbReference>
<evidence type="ECO:0000313" key="3">
    <source>
        <dbReference type="EMBL" id="GAA0157463.1"/>
    </source>
</evidence>
<dbReference type="CDD" id="cd06222">
    <property type="entry name" value="RNase_H_like"/>
    <property type="match status" value="1"/>
</dbReference>
<dbReference type="InterPro" id="IPR002156">
    <property type="entry name" value="RNaseH_domain"/>
</dbReference>
<reference evidence="3 4" key="1">
    <citation type="submission" date="2024-01" db="EMBL/GenBank/DDBJ databases">
        <title>The complete chloroplast genome sequence of Lithospermum erythrorhizon: insights into the phylogenetic relationship among Boraginaceae species and the maternal lineages of purple gromwells.</title>
        <authorList>
            <person name="Okada T."/>
            <person name="Watanabe K."/>
        </authorList>
    </citation>
    <scope>NUCLEOTIDE SEQUENCE [LARGE SCALE GENOMIC DNA]</scope>
</reference>
<protein>
    <recommendedName>
        <fullName evidence="2">RNase H type-1 domain-containing protein</fullName>
    </recommendedName>
</protein>
<sequence length="255" mass="29074">MSIHREILVCHTLAVGYKGGAWLSFKEWWGFMDAQQEFKDNTSALHQIVCILWQFWMFRNDLVLGDAGYQCEQAIRNGIKLAKEYQEGNARGDEGGRRLRRDKLGRGQPRWCTPTSGFVKVNCDGAYSAPVFIGRLYKDMGKATSSLLVEALAVKDGLKFAIELGYRKLEIESDSKYLVQILNVKGNIPMKIDVVITDVHHWSANMSVKFMFTRRNNNNAAHKLVHCNSRLEQEASRLIVPPHWLVSILIEDCNI</sequence>
<proteinExistence type="predicted"/>
<dbReference type="GO" id="GO:0004523">
    <property type="term" value="F:RNA-DNA hybrid ribonuclease activity"/>
    <property type="evidence" value="ECO:0007669"/>
    <property type="project" value="InterPro"/>
</dbReference>